<proteinExistence type="predicted"/>
<dbReference type="Proteomes" id="UP000265882">
    <property type="component" value="Unassembled WGS sequence"/>
</dbReference>
<accession>A0A3A4NWE7</accession>
<organism evidence="1 2">
    <name type="scientific">Abyssobacteria bacterium (strain SURF_5)</name>
    <dbReference type="NCBI Taxonomy" id="2093360"/>
    <lineage>
        <taxon>Bacteria</taxon>
        <taxon>Pseudomonadati</taxon>
        <taxon>Candidatus Hydrogenedentota</taxon>
        <taxon>Candidatus Abyssobacteria</taxon>
    </lineage>
</organism>
<name>A0A3A4NWE7_ABYX5</name>
<dbReference type="EMBL" id="QZKU01000047">
    <property type="protein sequence ID" value="RJP23302.1"/>
    <property type="molecule type" value="Genomic_DNA"/>
</dbReference>
<dbReference type="InterPro" id="IPR024227">
    <property type="entry name" value="DUF3795"/>
</dbReference>
<dbReference type="AlphaFoldDB" id="A0A3A4NWE7"/>
<dbReference type="Pfam" id="PF12675">
    <property type="entry name" value="DUF3795"/>
    <property type="match status" value="1"/>
</dbReference>
<sequence length="149" mass="16692">MAVNPDLLAPCGLYCGVCGVYIAHRDDNDKFKERLATVYGVTPAEVRCKGCLSNDPFGYCRMCPIKNCSTKKGYQGCHQCSDFPCELIENFPLPVGKRVINRAIPQWREMGTEKWVAAEEARYVCPHCGASLFRGAKRCRECKEAVDMD</sequence>
<protein>
    <submittedName>
        <fullName evidence="1">DUF3795 domain-containing protein</fullName>
    </submittedName>
</protein>
<comment type="caution">
    <text evidence="1">The sequence shown here is derived from an EMBL/GenBank/DDBJ whole genome shotgun (WGS) entry which is preliminary data.</text>
</comment>
<gene>
    <name evidence="1" type="ORF">C4520_06545</name>
</gene>
<evidence type="ECO:0000313" key="1">
    <source>
        <dbReference type="EMBL" id="RJP23302.1"/>
    </source>
</evidence>
<evidence type="ECO:0000313" key="2">
    <source>
        <dbReference type="Proteomes" id="UP000265882"/>
    </source>
</evidence>
<reference evidence="1 2" key="1">
    <citation type="journal article" date="2017" name="ISME J.">
        <title>Energy and carbon metabolisms in a deep terrestrial subsurface fluid microbial community.</title>
        <authorList>
            <person name="Momper L."/>
            <person name="Jungbluth S.P."/>
            <person name="Lee M.D."/>
            <person name="Amend J.P."/>
        </authorList>
    </citation>
    <scope>NUCLEOTIDE SEQUENCE [LARGE SCALE GENOMIC DNA]</scope>
    <source>
        <strain evidence="1">SURF_5</strain>
    </source>
</reference>